<dbReference type="InterPro" id="IPR005467">
    <property type="entry name" value="His_kinase_dom"/>
</dbReference>
<evidence type="ECO:0000256" key="10">
    <source>
        <dbReference type="ARBA" id="ARBA00023136"/>
    </source>
</evidence>
<dbReference type="GO" id="GO:0000155">
    <property type="term" value="F:phosphorelay sensor kinase activity"/>
    <property type="evidence" value="ECO:0007669"/>
    <property type="project" value="InterPro"/>
</dbReference>
<sequence>MKFAPGRKQKRLKAEENPTESDVVLGEDWMSLPDDYDAAMRSTRRERGLISINRSPLARKIITFNLLGLVILVAGVLYLNPFRDSLLFQRERGLVVEAELIADVFEAQLTQAGEAARIVEETLSEASDGVTQESLAEQQKIDTIEADIAVQAPADFARTLSNLHLPVGLEVFVFDDSEAMIATTVGRDRGEQTPVDGLQRNIGSTIITDILNSIWEATSGFAGGGGVQDQPLDTESMARSLYFRAMLGATQVANGVDQNGGTVFSVATPILQQGRPAGVVAITSAAGELDMLVRAEREQLLQMFVIAIVVSIGLSLVLASTIANPLSDLAKAAELSGENDPRNVKTRRVRIPDLTGRPDEIGRLSGALRGMVNALYDRIDANEQFAADVAHEIKNPLASLRSAVGTLRLANKEEQRVRLLDVIEHDTRRLDRLVSDISNASRLDSELVREAEEEFDLLHMLRSLSDYLGGEAREKGVDFITDMPDNPIVISGLEARLAQVFVNLITNALSFCESGDAIRVWARRRENRILVVVEDTGPGIPDQALAKIFERFYSERPQNQFGNNSGLGLAISKQIVEAHGGVIWAENIRPTDADLTSDPLGARFVVGLPV</sequence>
<accession>A0A545SNA3</accession>
<dbReference type="InterPro" id="IPR004358">
    <property type="entry name" value="Sig_transdc_His_kin-like_C"/>
</dbReference>
<evidence type="ECO:0000256" key="7">
    <source>
        <dbReference type="ARBA" id="ARBA00022777"/>
    </source>
</evidence>
<keyword evidence="8 11" id="KW-1133">Transmembrane helix</keyword>
<evidence type="ECO:0000259" key="13">
    <source>
        <dbReference type="PROSITE" id="PS50885"/>
    </source>
</evidence>
<dbReference type="InterPro" id="IPR036890">
    <property type="entry name" value="HATPase_C_sf"/>
</dbReference>
<dbReference type="PANTHER" id="PTHR45436">
    <property type="entry name" value="SENSOR HISTIDINE KINASE YKOH"/>
    <property type="match status" value="1"/>
</dbReference>
<dbReference type="EC" id="2.7.13.3" evidence="3"/>
<comment type="caution">
    <text evidence="14">The sequence shown here is derived from an EMBL/GenBank/DDBJ whole genome shotgun (WGS) entry which is preliminary data.</text>
</comment>
<dbReference type="Pfam" id="PF13755">
    <property type="entry name" value="Sensor_TM1"/>
    <property type="match status" value="1"/>
</dbReference>
<dbReference type="RefSeq" id="WP_142854373.1">
    <property type="nucleotide sequence ID" value="NZ_ML660024.1"/>
</dbReference>
<comment type="catalytic activity">
    <reaction evidence="1">
        <text>ATP + protein L-histidine = ADP + protein N-phospho-L-histidine.</text>
        <dbReference type="EC" id="2.7.13.3"/>
    </reaction>
</comment>
<keyword evidence="6 11" id="KW-0812">Transmembrane</keyword>
<evidence type="ECO:0000256" key="3">
    <source>
        <dbReference type="ARBA" id="ARBA00012438"/>
    </source>
</evidence>
<evidence type="ECO:0000256" key="1">
    <source>
        <dbReference type="ARBA" id="ARBA00000085"/>
    </source>
</evidence>
<evidence type="ECO:0000256" key="2">
    <source>
        <dbReference type="ARBA" id="ARBA00004370"/>
    </source>
</evidence>
<dbReference type="Gene3D" id="1.10.287.130">
    <property type="match status" value="1"/>
</dbReference>
<dbReference type="SUPFAM" id="SSF55874">
    <property type="entry name" value="ATPase domain of HSP90 chaperone/DNA topoisomerase II/histidine kinase"/>
    <property type="match status" value="1"/>
</dbReference>
<evidence type="ECO:0000256" key="9">
    <source>
        <dbReference type="ARBA" id="ARBA00023012"/>
    </source>
</evidence>
<evidence type="ECO:0000256" key="4">
    <source>
        <dbReference type="ARBA" id="ARBA00022553"/>
    </source>
</evidence>
<dbReference type="SMART" id="SM00387">
    <property type="entry name" value="HATPase_c"/>
    <property type="match status" value="1"/>
</dbReference>
<evidence type="ECO:0000256" key="8">
    <source>
        <dbReference type="ARBA" id="ARBA00022989"/>
    </source>
</evidence>
<reference evidence="14 15" key="1">
    <citation type="submission" date="2019-06" db="EMBL/GenBank/DDBJ databases">
        <title>A novel species of marine bacteria.</title>
        <authorList>
            <person name="Wang Y."/>
        </authorList>
    </citation>
    <scope>NUCLEOTIDE SEQUENCE [LARGE SCALE GENOMIC DNA]</scope>
    <source>
        <strain evidence="14 15">MA1-10</strain>
    </source>
</reference>
<keyword evidence="10 11" id="KW-0472">Membrane</keyword>
<dbReference type="GO" id="GO:0016020">
    <property type="term" value="C:membrane"/>
    <property type="evidence" value="ECO:0007669"/>
    <property type="project" value="UniProtKB-SubCell"/>
</dbReference>
<dbReference type="Gene3D" id="3.30.565.10">
    <property type="entry name" value="Histidine kinase-like ATPase, C-terminal domain"/>
    <property type="match status" value="1"/>
</dbReference>
<dbReference type="PROSITE" id="PS50885">
    <property type="entry name" value="HAMP"/>
    <property type="match status" value="1"/>
</dbReference>
<dbReference type="InterPro" id="IPR036097">
    <property type="entry name" value="HisK_dim/P_sf"/>
</dbReference>
<keyword evidence="4" id="KW-0597">Phosphoprotein</keyword>
<dbReference type="PROSITE" id="PS50109">
    <property type="entry name" value="HIS_KIN"/>
    <property type="match status" value="1"/>
</dbReference>
<evidence type="ECO:0000256" key="6">
    <source>
        <dbReference type="ARBA" id="ARBA00022692"/>
    </source>
</evidence>
<evidence type="ECO:0000256" key="5">
    <source>
        <dbReference type="ARBA" id="ARBA00022679"/>
    </source>
</evidence>
<dbReference type="SUPFAM" id="SSF47384">
    <property type="entry name" value="Homodimeric domain of signal transducing histidine kinase"/>
    <property type="match status" value="1"/>
</dbReference>
<keyword evidence="9" id="KW-0902">Two-component regulatory system</keyword>
<dbReference type="Gene3D" id="6.10.340.10">
    <property type="match status" value="1"/>
</dbReference>
<name>A0A545SNA3_9RHOB</name>
<dbReference type="InterPro" id="IPR003661">
    <property type="entry name" value="HisK_dim/P_dom"/>
</dbReference>
<dbReference type="PANTHER" id="PTHR45436:SF5">
    <property type="entry name" value="SENSOR HISTIDINE KINASE TRCS"/>
    <property type="match status" value="1"/>
</dbReference>
<comment type="subcellular location">
    <subcellularLocation>
        <location evidence="2">Membrane</location>
    </subcellularLocation>
</comment>
<dbReference type="InterPro" id="IPR025908">
    <property type="entry name" value="Sensor_TM1"/>
</dbReference>
<protein>
    <recommendedName>
        <fullName evidence="3">histidine kinase</fullName>
        <ecNumber evidence="3">2.7.13.3</ecNumber>
    </recommendedName>
</protein>
<gene>
    <name evidence="14" type="ORF">FIL88_13330</name>
</gene>
<dbReference type="Pfam" id="PF02518">
    <property type="entry name" value="HATPase_c"/>
    <property type="match status" value="1"/>
</dbReference>
<dbReference type="OrthoDB" id="9805942at2"/>
<dbReference type="InterPro" id="IPR003594">
    <property type="entry name" value="HATPase_dom"/>
</dbReference>
<keyword evidence="7" id="KW-0418">Kinase</keyword>
<evidence type="ECO:0000256" key="11">
    <source>
        <dbReference type="SAM" id="Phobius"/>
    </source>
</evidence>
<evidence type="ECO:0000313" key="14">
    <source>
        <dbReference type="EMBL" id="TQV66470.1"/>
    </source>
</evidence>
<dbReference type="InterPro" id="IPR003660">
    <property type="entry name" value="HAMP_dom"/>
</dbReference>
<feature type="domain" description="Histidine kinase" evidence="12">
    <location>
        <begin position="388"/>
        <end position="610"/>
    </location>
</feature>
<keyword evidence="5" id="KW-0808">Transferase</keyword>
<feature type="transmembrane region" description="Helical" evidence="11">
    <location>
        <begin position="61"/>
        <end position="80"/>
    </location>
</feature>
<dbReference type="PROSITE" id="PS00024">
    <property type="entry name" value="HEMOPEXIN"/>
    <property type="match status" value="1"/>
</dbReference>
<proteinExistence type="predicted"/>
<feature type="domain" description="HAMP" evidence="13">
    <location>
        <begin position="349"/>
        <end position="380"/>
    </location>
</feature>
<dbReference type="SMART" id="SM00388">
    <property type="entry name" value="HisKA"/>
    <property type="match status" value="1"/>
</dbReference>
<dbReference type="AlphaFoldDB" id="A0A545SNA3"/>
<dbReference type="InterPro" id="IPR050428">
    <property type="entry name" value="TCS_sensor_his_kinase"/>
</dbReference>
<dbReference type="InterPro" id="IPR018486">
    <property type="entry name" value="Hemopexin_CS"/>
</dbReference>
<evidence type="ECO:0000259" key="12">
    <source>
        <dbReference type="PROSITE" id="PS50109"/>
    </source>
</evidence>
<dbReference type="Proteomes" id="UP000315816">
    <property type="component" value="Unassembled WGS sequence"/>
</dbReference>
<dbReference type="EMBL" id="VICH01000010">
    <property type="protein sequence ID" value="TQV66470.1"/>
    <property type="molecule type" value="Genomic_DNA"/>
</dbReference>
<dbReference type="Pfam" id="PF00512">
    <property type="entry name" value="HisKA"/>
    <property type="match status" value="1"/>
</dbReference>
<organism evidence="14 15">
    <name type="scientific">Aliiroseovarius halocynthiae</name>
    <dbReference type="NCBI Taxonomy" id="985055"/>
    <lineage>
        <taxon>Bacteria</taxon>
        <taxon>Pseudomonadati</taxon>
        <taxon>Pseudomonadota</taxon>
        <taxon>Alphaproteobacteria</taxon>
        <taxon>Rhodobacterales</taxon>
        <taxon>Paracoccaceae</taxon>
        <taxon>Aliiroseovarius</taxon>
    </lineage>
</organism>
<dbReference type="PRINTS" id="PR00344">
    <property type="entry name" value="BCTRLSENSOR"/>
</dbReference>
<dbReference type="CDD" id="cd00082">
    <property type="entry name" value="HisKA"/>
    <property type="match status" value="1"/>
</dbReference>
<evidence type="ECO:0000313" key="15">
    <source>
        <dbReference type="Proteomes" id="UP000315816"/>
    </source>
</evidence>
<keyword evidence="15" id="KW-1185">Reference proteome</keyword>